<dbReference type="Proteomes" id="UP001056120">
    <property type="component" value="Linkage Group LG01"/>
</dbReference>
<proteinExistence type="predicted"/>
<dbReference type="EMBL" id="CM042018">
    <property type="protein sequence ID" value="KAI3827631.1"/>
    <property type="molecule type" value="Genomic_DNA"/>
</dbReference>
<reference evidence="2" key="1">
    <citation type="journal article" date="2022" name="Mol. Ecol. Resour.">
        <title>The genomes of chicory, endive, great burdock and yacon provide insights into Asteraceae palaeo-polyploidization history and plant inulin production.</title>
        <authorList>
            <person name="Fan W."/>
            <person name="Wang S."/>
            <person name="Wang H."/>
            <person name="Wang A."/>
            <person name="Jiang F."/>
            <person name="Liu H."/>
            <person name="Zhao H."/>
            <person name="Xu D."/>
            <person name="Zhang Y."/>
        </authorList>
    </citation>
    <scope>NUCLEOTIDE SEQUENCE [LARGE SCALE GENOMIC DNA]</scope>
    <source>
        <strain evidence="2">cv. Yunnan</strain>
    </source>
</reference>
<name>A0ACB9K5S8_9ASTR</name>
<comment type="caution">
    <text evidence="1">The sequence shown here is derived from an EMBL/GenBank/DDBJ whole genome shotgun (WGS) entry which is preliminary data.</text>
</comment>
<evidence type="ECO:0000313" key="2">
    <source>
        <dbReference type="Proteomes" id="UP001056120"/>
    </source>
</evidence>
<evidence type="ECO:0000313" key="1">
    <source>
        <dbReference type="EMBL" id="KAI3827631.1"/>
    </source>
</evidence>
<sequence length="99" mass="11956">MHKYYKDQPNKGTLPVINKPDQVFPEEEKEEQDRLKLIKEFMAMGYKKELVANCSRDALTKIMEKLKSTRQEREEMRKKKELDKRKRDEEVEKLKQLGN</sequence>
<keyword evidence="2" id="KW-1185">Reference proteome</keyword>
<organism evidence="1 2">
    <name type="scientific">Smallanthus sonchifolius</name>
    <dbReference type="NCBI Taxonomy" id="185202"/>
    <lineage>
        <taxon>Eukaryota</taxon>
        <taxon>Viridiplantae</taxon>
        <taxon>Streptophyta</taxon>
        <taxon>Embryophyta</taxon>
        <taxon>Tracheophyta</taxon>
        <taxon>Spermatophyta</taxon>
        <taxon>Magnoliopsida</taxon>
        <taxon>eudicotyledons</taxon>
        <taxon>Gunneridae</taxon>
        <taxon>Pentapetalae</taxon>
        <taxon>asterids</taxon>
        <taxon>campanulids</taxon>
        <taxon>Asterales</taxon>
        <taxon>Asteraceae</taxon>
        <taxon>Asteroideae</taxon>
        <taxon>Heliantheae alliance</taxon>
        <taxon>Millerieae</taxon>
        <taxon>Smallanthus</taxon>
    </lineage>
</organism>
<gene>
    <name evidence="1" type="ORF">L1987_01711</name>
</gene>
<accession>A0ACB9K5S8</accession>
<reference evidence="1 2" key="2">
    <citation type="journal article" date="2022" name="Mol. Ecol. Resour.">
        <title>The genomes of chicory, endive, great burdock and yacon provide insights into Asteraceae paleo-polyploidization history and plant inulin production.</title>
        <authorList>
            <person name="Fan W."/>
            <person name="Wang S."/>
            <person name="Wang H."/>
            <person name="Wang A."/>
            <person name="Jiang F."/>
            <person name="Liu H."/>
            <person name="Zhao H."/>
            <person name="Xu D."/>
            <person name="Zhang Y."/>
        </authorList>
    </citation>
    <scope>NUCLEOTIDE SEQUENCE [LARGE SCALE GENOMIC DNA]</scope>
    <source>
        <strain evidence="2">cv. Yunnan</strain>
        <tissue evidence="1">Leaves</tissue>
    </source>
</reference>
<protein>
    <submittedName>
        <fullName evidence="1">Uncharacterized protein</fullName>
    </submittedName>
</protein>